<evidence type="ECO:0008006" key="4">
    <source>
        <dbReference type="Google" id="ProtNLM"/>
    </source>
</evidence>
<protein>
    <recommendedName>
        <fullName evidence="4">Lipoprotein</fullName>
    </recommendedName>
</protein>
<dbReference type="EMBL" id="QXUI01000015">
    <property type="protein sequence ID" value="RIM90636.1"/>
    <property type="molecule type" value="Genomic_DNA"/>
</dbReference>
<name>A0AAQ0RWL5_STAXY</name>
<evidence type="ECO:0000256" key="1">
    <source>
        <dbReference type="SAM" id="SignalP"/>
    </source>
</evidence>
<evidence type="ECO:0000313" key="2">
    <source>
        <dbReference type="EMBL" id="RIM90636.1"/>
    </source>
</evidence>
<organism evidence="2 3">
    <name type="scientific">Staphylococcus xylosus</name>
    <dbReference type="NCBI Taxonomy" id="1288"/>
    <lineage>
        <taxon>Bacteria</taxon>
        <taxon>Bacillati</taxon>
        <taxon>Bacillota</taxon>
        <taxon>Bacilli</taxon>
        <taxon>Bacillales</taxon>
        <taxon>Staphylococcaceae</taxon>
        <taxon>Staphylococcus</taxon>
    </lineage>
</organism>
<evidence type="ECO:0000313" key="3">
    <source>
        <dbReference type="Proteomes" id="UP000285579"/>
    </source>
</evidence>
<feature type="chain" id="PRO_5042999331" description="Lipoprotein" evidence="1">
    <location>
        <begin position="21"/>
        <end position="130"/>
    </location>
</feature>
<accession>A0AAQ0RWL5</accession>
<dbReference type="Proteomes" id="UP000285579">
    <property type="component" value="Unassembled WGS sequence"/>
</dbReference>
<dbReference type="PROSITE" id="PS51257">
    <property type="entry name" value="PROKAR_LIPOPROTEIN"/>
    <property type="match status" value="1"/>
</dbReference>
<feature type="signal peptide" evidence="1">
    <location>
        <begin position="1"/>
        <end position="20"/>
    </location>
</feature>
<keyword evidence="1" id="KW-0732">Signal</keyword>
<reference evidence="2 3" key="1">
    <citation type="journal article" date="2016" name="Front. Microbiol.">
        <title>Comprehensive Phylogenetic Analysis of Bovine Non-aureus Staphylococci Species Based on Whole-Genome Sequencing.</title>
        <authorList>
            <person name="Naushad S."/>
            <person name="Barkema H.W."/>
            <person name="Luby C."/>
            <person name="Condas L.A."/>
            <person name="Nobrega D.B."/>
            <person name="Carson D.A."/>
            <person name="De Buck J."/>
        </authorList>
    </citation>
    <scope>NUCLEOTIDE SEQUENCE [LARGE SCALE GENOMIC DNA]</scope>
    <source>
        <strain evidence="2 3">SNUC 1349</strain>
    </source>
</reference>
<gene>
    <name evidence="2" type="ORF">BU104_13500</name>
</gene>
<comment type="caution">
    <text evidence="2">The sequence shown here is derived from an EMBL/GenBank/DDBJ whole genome shotgun (WGS) entry which is preliminary data.</text>
</comment>
<dbReference type="RefSeq" id="WP_119555641.1">
    <property type="nucleotide sequence ID" value="NZ_QXTZ01000022.1"/>
</dbReference>
<sequence>MKKVFMGIALLLGVVLVLTACGKTSKDRLQGEWKADNSFAEDSIGTSMKIKNNNIKVNNSDENDDYKVKYFNFKDKEGDEQKHIRFYYDKPSSTSFVKDSPDIEGVLHFKDENTITIETKLDGTYKFIKE</sequence>
<dbReference type="AlphaFoldDB" id="A0AAQ0RWL5"/>
<proteinExistence type="predicted"/>